<proteinExistence type="predicted"/>
<evidence type="ECO:0000313" key="3">
    <source>
        <dbReference type="EMBL" id="AXJ00554.1"/>
    </source>
</evidence>
<name>A0A345UJA2_9BACT</name>
<dbReference type="SUPFAM" id="SSF50998">
    <property type="entry name" value="Quinoprotein alcohol dehydrogenase-like"/>
    <property type="match status" value="1"/>
</dbReference>
<organism evidence="3 4">
    <name type="scientific">Cyclonatronum proteinivorum</name>
    <dbReference type="NCBI Taxonomy" id="1457365"/>
    <lineage>
        <taxon>Bacteria</taxon>
        <taxon>Pseudomonadati</taxon>
        <taxon>Balneolota</taxon>
        <taxon>Balneolia</taxon>
        <taxon>Balneolales</taxon>
        <taxon>Cyclonatronaceae</taxon>
        <taxon>Cyclonatronum</taxon>
    </lineage>
</organism>
<feature type="chain" id="PRO_5016715810" evidence="1">
    <location>
        <begin position="19"/>
        <end position="651"/>
    </location>
</feature>
<evidence type="ECO:0000256" key="1">
    <source>
        <dbReference type="SAM" id="SignalP"/>
    </source>
</evidence>
<protein>
    <submittedName>
        <fullName evidence="3">Por secretion system C-terminal sorting domain-containing protein</fullName>
    </submittedName>
</protein>
<dbReference type="Proteomes" id="UP000254808">
    <property type="component" value="Chromosome"/>
</dbReference>
<dbReference type="InterPro" id="IPR011047">
    <property type="entry name" value="Quinoprotein_ADH-like_sf"/>
</dbReference>
<feature type="domain" description="Secretion system C-terminal sorting" evidence="2">
    <location>
        <begin position="573"/>
        <end position="647"/>
    </location>
</feature>
<sequence length="651" mass="70692">MLFMLLLWQVIPMSAVQANPPSCWGEGNCDMSRPYFQLNIDKSNYVLPNGMEYNQVLNMQHSNTKSPDLTFQSASTLGLTGATQIGQMAVDAQGNRYVTGGFTGTISYDGVIVESTGGYDVFIAKFSPEGTLLWYQLAHGSEEVEEEFSLDGGLTLAVDDHGNVYVGGAFVKELHFTDNNGEILSSLSDGRDDDLINLELFVAKYDTNGNFQWALGGDSGSEASPNSLELGINSVNSVMIDTDGYPYVAGGFSGTNLFGEEVTVQGESDFFIASLDKDGNYLYWANVFGTPGRDLASSISVDALGYLNILGIVGEGRMYLPDSDIYWDNDTGNADTFVISYDVNGEWYFASFMGAGDDIVGKSVVSAADGSFYVGGFFSGTDAYFEGYNKTFDAMGTEDAFLVKYDIDGDAIWVRQFGFDRATVDVVTLDENENVFVLGRYSDSIIFDIDSDSPVILTTESINNIYMAKFDESGNFIWAKNIEGSGAESRELVFDRETRPFGTNPLDIITSAYNGGEIILAGDFDGTLQLDDITLTSDGTRKIFMAVMPTGGAVSVGEDDHNIPTGIQLSQNYPNPFNPTTNISFNLPQASQVSITVYTVMGQRVGTISNDMFAAGQHTVTWDAAGLSSGTYMYRLSADNFSATRKMTLLK</sequence>
<dbReference type="InterPro" id="IPR026444">
    <property type="entry name" value="Secre_tail"/>
</dbReference>
<dbReference type="EMBL" id="CP027806">
    <property type="protein sequence ID" value="AXJ00554.1"/>
    <property type="molecule type" value="Genomic_DNA"/>
</dbReference>
<dbReference type="Pfam" id="PF18962">
    <property type="entry name" value="Por_Secre_tail"/>
    <property type="match status" value="1"/>
</dbReference>
<dbReference type="InterPro" id="IPR052918">
    <property type="entry name" value="Motility_Chemotaxis_Reg"/>
</dbReference>
<dbReference type="AlphaFoldDB" id="A0A345UJA2"/>
<gene>
    <name evidence="3" type="ORF">CYPRO_1297</name>
</gene>
<keyword evidence="4" id="KW-1185">Reference proteome</keyword>
<dbReference type="Gene3D" id="2.60.40.4070">
    <property type="match status" value="1"/>
</dbReference>
<dbReference type="KEGG" id="cprv:CYPRO_1297"/>
<evidence type="ECO:0000259" key="2">
    <source>
        <dbReference type="Pfam" id="PF18962"/>
    </source>
</evidence>
<accession>A0A345UJA2</accession>
<dbReference type="PANTHER" id="PTHR35580">
    <property type="entry name" value="CELL SURFACE GLYCOPROTEIN (S-LAYER PROTEIN)-LIKE PROTEIN"/>
    <property type="match status" value="1"/>
</dbReference>
<keyword evidence="1" id="KW-0732">Signal</keyword>
<evidence type="ECO:0000313" key="4">
    <source>
        <dbReference type="Proteomes" id="UP000254808"/>
    </source>
</evidence>
<dbReference type="Gene3D" id="2.80.10.50">
    <property type="match status" value="1"/>
</dbReference>
<dbReference type="PANTHER" id="PTHR35580:SF1">
    <property type="entry name" value="PHYTASE-LIKE DOMAIN-CONTAINING PROTEIN"/>
    <property type="match status" value="1"/>
</dbReference>
<reference evidence="3 4" key="1">
    <citation type="submission" date="2018-03" db="EMBL/GenBank/DDBJ databases">
        <title>Phenotypic and genomic properties of Cyclonatronum proteinivorum gen. nov., sp. nov., a haloalkaliphilic bacteroidete from soda lakes possessing Na+-translocating rhodopsin.</title>
        <authorList>
            <person name="Toshchakov S.V."/>
            <person name="Korzhenkov A."/>
            <person name="Samarov N.I."/>
            <person name="Kublanov I.V."/>
            <person name="Muntyan M.S."/>
            <person name="Sorokin D.Y."/>
        </authorList>
    </citation>
    <scope>NUCLEOTIDE SEQUENCE [LARGE SCALE GENOMIC DNA]</scope>
    <source>
        <strain evidence="3 4">Omega</strain>
    </source>
</reference>
<feature type="signal peptide" evidence="1">
    <location>
        <begin position="1"/>
        <end position="18"/>
    </location>
</feature>
<dbReference type="NCBIfam" id="TIGR04183">
    <property type="entry name" value="Por_Secre_tail"/>
    <property type="match status" value="1"/>
</dbReference>